<evidence type="ECO:0000313" key="2">
    <source>
        <dbReference type="EMBL" id="QFG68261.1"/>
    </source>
</evidence>
<feature type="transmembrane region" description="Helical" evidence="1">
    <location>
        <begin position="82"/>
        <end position="115"/>
    </location>
</feature>
<dbReference type="AlphaFoldDB" id="A0A5J6V555"/>
<gene>
    <name evidence="2" type="ORF">FY030_05605</name>
</gene>
<dbReference type="Proteomes" id="UP000326546">
    <property type="component" value="Chromosome"/>
</dbReference>
<keyword evidence="1" id="KW-0812">Transmembrane</keyword>
<dbReference type="PANTHER" id="PTHR39165:SF1">
    <property type="entry name" value="DUF456 DOMAIN-CONTAINING PROTEIN"/>
    <property type="match status" value="1"/>
</dbReference>
<dbReference type="OrthoDB" id="3577600at2"/>
<feature type="transmembrane region" description="Helical" evidence="1">
    <location>
        <begin position="46"/>
        <end position="67"/>
    </location>
</feature>
<dbReference type="KEGG" id="serw:FY030_05605"/>
<keyword evidence="1" id="KW-1133">Transmembrane helix</keyword>
<feature type="transmembrane region" description="Helical" evidence="1">
    <location>
        <begin position="6"/>
        <end position="39"/>
    </location>
</feature>
<evidence type="ECO:0000313" key="3">
    <source>
        <dbReference type="Proteomes" id="UP000326546"/>
    </source>
</evidence>
<dbReference type="RefSeq" id="WP_158060649.1">
    <property type="nucleotide sequence ID" value="NZ_CP044427.1"/>
</dbReference>
<protein>
    <submittedName>
        <fullName evidence="2">DUF456 domain-containing protein</fullName>
    </submittedName>
</protein>
<feature type="transmembrane region" description="Helical" evidence="1">
    <location>
        <begin position="136"/>
        <end position="159"/>
    </location>
</feature>
<dbReference type="Pfam" id="PF04306">
    <property type="entry name" value="DUF456"/>
    <property type="match status" value="1"/>
</dbReference>
<keyword evidence="3" id="KW-1185">Reference proteome</keyword>
<sequence length="160" mass="16838">MSVLEIIALLLMLVGLVGIVFPVLPGLLLVVVGVLVWALDARSTIGWVLLLVTVAIYVAGVVLQWAVPGKRLKQAGVRTSTLLVGLACAVAGMFVIPVVGLFVGFPVGILLTSLARTRDVREAWRATGHALRAVGTNILIELGTAFTIIAVFVVTVVFLT</sequence>
<dbReference type="InterPro" id="IPR007403">
    <property type="entry name" value="DUF456"/>
</dbReference>
<dbReference type="EMBL" id="CP044427">
    <property type="protein sequence ID" value="QFG68261.1"/>
    <property type="molecule type" value="Genomic_DNA"/>
</dbReference>
<keyword evidence="1" id="KW-0472">Membrane</keyword>
<evidence type="ECO:0000256" key="1">
    <source>
        <dbReference type="SAM" id="Phobius"/>
    </source>
</evidence>
<proteinExistence type="predicted"/>
<accession>A0A5J6V555</accession>
<dbReference type="PANTHER" id="PTHR39165">
    <property type="entry name" value="IG HYPOTHETICAL 17883"/>
    <property type="match status" value="1"/>
</dbReference>
<name>A0A5J6V555_9MICO</name>
<reference evidence="2 3" key="1">
    <citation type="submission" date="2019-09" db="EMBL/GenBank/DDBJ databases">
        <title>Serinicoccus pratensis sp. nov., isolated from meadow soil.</title>
        <authorList>
            <person name="Zhang W."/>
        </authorList>
    </citation>
    <scope>NUCLEOTIDE SEQUENCE [LARGE SCALE GENOMIC DNA]</scope>
    <source>
        <strain evidence="2 3">W204</strain>
    </source>
</reference>
<organism evidence="2 3">
    <name type="scientific">Ornithinimicrobium pratense</name>
    <dbReference type="NCBI Taxonomy" id="2593973"/>
    <lineage>
        <taxon>Bacteria</taxon>
        <taxon>Bacillati</taxon>
        <taxon>Actinomycetota</taxon>
        <taxon>Actinomycetes</taxon>
        <taxon>Micrococcales</taxon>
        <taxon>Ornithinimicrobiaceae</taxon>
        <taxon>Ornithinimicrobium</taxon>
    </lineage>
</organism>